<evidence type="ECO:0000256" key="3">
    <source>
        <dbReference type="ARBA" id="ARBA00022475"/>
    </source>
</evidence>
<keyword evidence="2" id="KW-0813">Transport</keyword>
<dbReference type="OrthoDB" id="9816005at2"/>
<comment type="subcellular location">
    <subcellularLocation>
        <location evidence="1">Membrane</location>
        <topology evidence="1">Single-pass membrane protein</topology>
    </subcellularLocation>
</comment>
<name>A0A285JKA6_9GAMM</name>
<keyword evidence="8" id="KW-0472">Membrane</keyword>
<dbReference type="NCBIfam" id="TIGR01410">
    <property type="entry name" value="tatB"/>
    <property type="match status" value="1"/>
</dbReference>
<reference evidence="11" key="1">
    <citation type="submission" date="2017-09" db="EMBL/GenBank/DDBJ databases">
        <authorList>
            <person name="Varghese N."/>
            <person name="Submissions S."/>
        </authorList>
    </citation>
    <scope>NUCLEOTIDE SEQUENCE [LARGE SCALE GENOMIC DNA]</scope>
    <source>
        <strain evidence="11">CGMCC 1.12461</strain>
    </source>
</reference>
<dbReference type="InterPro" id="IPR018448">
    <property type="entry name" value="TatB"/>
</dbReference>
<accession>A0A285JKA6</accession>
<keyword evidence="3" id="KW-1003">Cell membrane</keyword>
<dbReference type="EMBL" id="OBEB01000009">
    <property type="protein sequence ID" value="SNY59531.1"/>
    <property type="molecule type" value="Genomic_DNA"/>
</dbReference>
<keyword evidence="5" id="KW-0653">Protein transport</keyword>
<dbReference type="PANTHER" id="PTHR33162:SF1">
    <property type="entry name" value="SEC-INDEPENDENT PROTEIN TRANSLOCASE PROTEIN TATA, CHLOROPLASTIC"/>
    <property type="match status" value="1"/>
</dbReference>
<keyword evidence="4" id="KW-0812">Transmembrane</keyword>
<dbReference type="GO" id="GO:0016020">
    <property type="term" value="C:membrane"/>
    <property type="evidence" value="ECO:0007669"/>
    <property type="project" value="UniProtKB-SubCell"/>
</dbReference>
<dbReference type="RefSeq" id="WP_097112822.1">
    <property type="nucleotide sequence ID" value="NZ_OBEB01000009.1"/>
</dbReference>
<proteinExistence type="predicted"/>
<organism evidence="10 11">
    <name type="scientific">Arsukibacterium tuosuense</name>
    <dbReference type="NCBI Taxonomy" id="1323745"/>
    <lineage>
        <taxon>Bacteria</taxon>
        <taxon>Pseudomonadati</taxon>
        <taxon>Pseudomonadota</taxon>
        <taxon>Gammaproteobacteria</taxon>
        <taxon>Chromatiales</taxon>
        <taxon>Chromatiaceae</taxon>
        <taxon>Arsukibacterium</taxon>
    </lineage>
</organism>
<evidence type="ECO:0000256" key="1">
    <source>
        <dbReference type="ARBA" id="ARBA00004167"/>
    </source>
</evidence>
<dbReference type="PANTHER" id="PTHR33162">
    <property type="entry name" value="SEC-INDEPENDENT PROTEIN TRANSLOCASE PROTEIN TATA, CHLOROPLASTIC"/>
    <property type="match status" value="1"/>
</dbReference>
<evidence type="ECO:0000313" key="11">
    <source>
        <dbReference type="Proteomes" id="UP000219353"/>
    </source>
</evidence>
<keyword evidence="7" id="KW-0811">Translocation</keyword>
<keyword evidence="11" id="KW-1185">Reference proteome</keyword>
<feature type="compositionally biased region" description="Basic and acidic residues" evidence="9">
    <location>
        <begin position="97"/>
        <end position="124"/>
    </location>
</feature>
<dbReference type="PRINTS" id="PR01506">
    <property type="entry name" value="TATBPROTEIN"/>
</dbReference>
<protein>
    <submittedName>
        <fullName evidence="10">Sec-independent protein translocase protein TatB</fullName>
    </submittedName>
</protein>
<evidence type="ECO:0000256" key="6">
    <source>
        <dbReference type="ARBA" id="ARBA00022989"/>
    </source>
</evidence>
<evidence type="ECO:0000256" key="8">
    <source>
        <dbReference type="ARBA" id="ARBA00023136"/>
    </source>
</evidence>
<dbReference type="GO" id="GO:0043953">
    <property type="term" value="P:protein transport by the Tat complex"/>
    <property type="evidence" value="ECO:0007669"/>
    <property type="project" value="InterPro"/>
</dbReference>
<dbReference type="InterPro" id="IPR003369">
    <property type="entry name" value="TatA/B/E"/>
</dbReference>
<evidence type="ECO:0000256" key="4">
    <source>
        <dbReference type="ARBA" id="ARBA00022692"/>
    </source>
</evidence>
<sequence>MGFWELLVIGVIALLVLGPERLPGAIRSTVKTVRSIKQFGSQMQAELSENLRVHELHQKLKDAESKNLLNLTPDEQAALDELRAAAKSVNPPSADPAKPEIKDTAPAKTDTDTDTKSVEHKHEN</sequence>
<dbReference type="Gene3D" id="1.20.5.3310">
    <property type="match status" value="1"/>
</dbReference>
<evidence type="ECO:0000256" key="7">
    <source>
        <dbReference type="ARBA" id="ARBA00023010"/>
    </source>
</evidence>
<evidence type="ECO:0000256" key="2">
    <source>
        <dbReference type="ARBA" id="ARBA00022448"/>
    </source>
</evidence>
<evidence type="ECO:0000256" key="9">
    <source>
        <dbReference type="SAM" id="MobiDB-lite"/>
    </source>
</evidence>
<feature type="region of interest" description="Disordered" evidence="9">
    <location>
        <begin position="85"/>
        <end position="124"/>
    </location>
</feature>
<dbReference type="Proteomes" id="UP000219353">
    <property type="component" value="Unassembled WGS sequence"/>
</dbReference>
<evidence type="ECO:0000313" key="10">
    <source>
        <dbReference type="EMBL" id="SNY59531.1"/>
    </source>
</evidence>
<keyword evidence="6" id="KW-1133">Transmembrane helix</keyword>
<dbReference type="GO" id="GO:0008320">
    <property type="term" value="F:protein transmembrane transporter activity"/>
    <property type="evidence" value="ECO:0007669"/>
    <property type="project" value="InterPro"/>
</dbReference>
<gene>
    <name evidence="10" type="ORF">SAMN06297280_3622</name>
</gene>
<dbReference type="Pfam" id="PF02416">
    <property type="entry name" value="TatA_B_E"/>
    <property type="match status" value="1"/>
</dbReference>
<evidence type="ECO:0000256" key="5">
    <source>
        <dbReference type="ARBA" id="ARBA00022927"/>
    </source>
</evidence>
<dbReference type="AlphaFoldDB" id="A0A285JKA6"/>